<dbReference type="GO" id="GO:0006298">
    <property type="term" value="P:mismatch repair"/>
    <property type="evidence" value="ECO:0007669"/>
    <property type="project" value="UniProtKB-UniRule"/>
</dbReference>
<dbReference type="PROSITE" id="PS00058">
    <property type="entry name" value="DNA_MISMATCH_REPAIR_1"/>
    <property type="match status" value="1"/>
</dbReference>
<dbReference type="InterPro" id="IPR036890">
    <property type="entry name" value="HATPase_C_sf"/>
</dbReference>
<feature type="region of interest" description="Disordered" evidence="6">
    <location>
        <begin position="416"/>
        <end position="451"/>
    </location>
</feature>
<dbReference type="GO" id="GO:0016887">
    <property type="term" value="F:ATP hydrolysis activity"/>
    <property type="evidence" value="ECO:0007669"/>
    <property type="project" value="InterPro"/>
</dbReference>
<evidence type="ECO:0000256" key="1">
    <source>
        <dbReference type="ARBA" id="ARBA00006082"/>
    </source>
</evidence>
<dbReference type="Pfam" id="PF08676">
    <property type="entry name" value="MutL_C"/>
    <property type="match status" value="1"/>
</dbReference>
<proteinExistence type="inferred from homology"/>
<sequence length="635" mass="70086">MAKRCLSPEHNLSDQTRISLLDNRLANQIAAGEVVERPASVVKELLENSIDAGASRIEVDVERGGARLIRITDNGRGIHKDDMGLALTRHATSKISKTEDLGCIQTLGFRGEALASISAVSRLTLTSRTRDSELAWQASAQGRDMAVDIQPAAASPGTRIEVADLFFNTPARQKFLRTEKTEFNHIEEVFKRQALANFSIAFMLKHNHKIAKRVPACAEPAQYLKRIATICGQQFVDSAIEFKCQHEVVKISGWLGKPSFHRSESDIQYVFINGRPVKDKTLNHAVRQAYEGLLPPGRMATYIIYLNVDASQVDVNVHPTKHEVRFSEQRLVHDLLAKSVSDALSEQVEFVEAIYPESSAISVQEGVDELSAVETSESSLTARRQSRHALYQTPKDGGNLETFDYIKSVINTTSHLNDRSSKVSQPSVSEPTQKMVTGGARHSDEAGATPVAKTTAVNDSDLVPLTGDYYLLRLENECFFADAIRLLRYFISNLLEGDLIAKNRALLFPQSIELSQSLLEDAQTHDLLVKLGFEVQPADAEQIQIRKIPSWLAPFGNQLIFDCLAEWLITGSQNNDALVEAIINQLTECGPLPEATLGVLSGVAGNKLHLDKLTSRGAMRAVTSQNMSTIFNMDK</sequence>
<dbReference type="SUPFAM" id="SSF118116">
    <property type="entry name" value="DNA mismatch repair protein MutL"/>
    <property type="match status" value="1"/>
</dbReference>
<evidence type="ECO:0000259" key="7">
    <source>
        <dbReference type="SMART" id="SM01340"/>
    </source>
</evidence>
<dbReference type="PANTHER" id="PTHR10073">
    <property type="entry name" value="DNA MISMATCH REPAIR PROTEIN MLH, PMS, MUTL"/>
    <property type="match status" value="1"/>
</dbReference>
<dbReference type="PANTHER" id="PTHR10073:SF12">
    <property type="entry name" value="DNA MISMATCH REPAIR PROTEIN MLH1"/>
    <property type="match status" value="1"/>
</dbReference>
<dbReference type="InterPro" id="IPR014721">
    <property type="entry name" value="Ribsml_uS5_D2-typ_fold_subgr"/>
</dbReference>
<dbReference type="InterPro" id="IPR002099">
    <property type="entry name" value="MutL/Mlh/PMS"/>
</dbReference>
<evidence type="ECO:0000256" key="3">
    <source>
        <dbReference type="ARBA" id="ARBA00022763"/>
    </source>
</evidence>
<dbReference type="FunFam" id="3.30.565.10:FF:000003">
    <property type="entry name" value="DNA mismatch repair endonuclease MutL"/>
    <property type="match status" value="1"/>
</dbReference>
<evidence type="ECO:0000256" key="2">
    <source>
        <dbReference type="ARBA" id="ARBA00021975"/>
    </source>
</evidence>
<evidence type="ECO:0000313" key="9">
    <source>
        <dbReference type="Proteomes" id="UP000317839"/>
    </source>
</evidence>
<dbReference type="GO" id="GO:0140664">
    <property type="term" value="F:ATP-dependent DNA damage sensor activity"/>
    <property type="evidence" value="ECO:0007669"/>
    <property type="project" value="InterPro"/>
</dbReference>
<keyword evidence="3 5" id="KW-0227">DNA damage</keyword>
<protein>
    <recommendedName>
        <fullName evidence="2 5">DNA mismatch repair protein MutL</fullName>
    </recommendedName>
</protein>
<evidence type="ECO:0000256" key="5">
    <source>
        <dbReference type="HAMAP-Rule" id="MF_00149"/>
    </source>
</evidence>
<feature type="domain" description="DNA mismatch repair protein S5" evidence="7">
    <location>
        <begin position="227"/>
        <end position="345"/>
    </location>
</feature>
<evidence type="ECO:0000256" key="4">
    <source>
        <dbReference type="ARBA" id="ARBA00023204"/>
    </source>
</evidence>
<dbReference type="SMART" id="SM01340">
    <property type="entry name" value="DNA_mis_repair"/>
    <property type="match status" value="1"/>
</dbReference>
<dbReference type="GO" id="GO:0004519">
    <property type="term" value="F:endonuclease activity"/>
    <property type="evidence" value="ECO:0007669"/>
    <property type="project" value="UniProtKB-KW"/>
</dbReference>
<dbReference type="NCBIfam" id="TIGR00585">
    <property type="entry name" value="mutl"/>
    <property type="match status" value="1"/>
</dbReference>
<organism evidence="8 9">
    <name type="scientific">Aliikangiella marina</name>
    <dbReference type="NCBI Taxonomy" id="1712262"/>
    <lineage>
        <taxon>Bacteria</taxon>
        <taxon>Pseudomonadati</taxon>
        <taxon>Pseudomonadota</taxon>
        <taxon>Gammaproteobacteria</taxon>
        <taxon>Oceanospirillales</taxon>
        <taxon>Pleioneaceae</taxon>
        <taxon>Aliikangiella</taxon>
    </lineage>
</organism>
<dbReference type="InterPro" id="IPR014790">
    <property type="entry name" value="MutL_C"/>
</dbReference>
<dbReference type="OrthoDB" id="9763467at2"/>
<keyword evidence="9" id="KW-1185">Reference proteome</keyword>
<dbReference type="Proteomes" id="UP000317839">
    <property type="component" value="Unassembled WGS sequence"/>
</dbReference>
<dbReference type="InterPro" id="IPR020568">
    <property type="entry name" value="Ribosomal_Su5_D2-typ_SF"/>
</dbReference>
<dbReference type="Pfam" id="PF01119">
    <property type="entry name" value="DNA_mis_repair"/>
    <property type="match status" value="1"/>
</dbReference>
<evidence type="ECO:0000256" key="6">
    <source>
        <dbReference type="SAM" id="MobiDB-lite"/>
    </source>
</evidence>
<evidence type="ECO:0000313" key="8">
    <source>
        <dbReference type="EMBL" id="TQV73028.1"/>
    </source>
</evidence>
<reference evidence="8 9" key="1">
    <citation type="submission" date="2019-06" db="EMBL/GenBank/DDBJ databases">
        <title>Draft genome of Aliikangiella marina GYP-15.</title>
        <authorList>
            <person name="Wang G."/>
        </authorList>
    </citation>
    <scope>NUCLEOTIDE SEQUENCE [LARGE SCALE GENOMIC DNA]</scope>
    <source>
        <strain evidence="8 9">GYP-15</strain>
    </source>
</reference>
<name>A0A545T759_9GAMM</name>
<keyword evidence="4 5" id="KW-0234">DNA repair</keyword>
<dbReference type="HAMAP" id="MF_00149">
    <property type="entry name" value="DNA_mis_repair"/>
    <property type="match status" value="1"/>
</dbReference>
<dbReference type="InterPro" id="IPR042121">
    <property type="entry name" value="MutL_C_regsub"/>
</dbReference>
<dbReference type="SUPFAM" id="SSF54211">
    <property type="entry name" value="Ribosomal protein S5 domain 2-like"/>
    <property type="match status" value="1"/>
</dbReference>
<dbReference type="InterPro" id="IPR014762">
    <property type="entry name" value="DNA_mismatch_repair_CS"/>
</dbReference>
<dbReference type="AlphaFoldDB" id="A0A545T759"/>
<comment type="similarity">
    <text evidence="1 5">Belongs to the DNA mismatch repair MutL/HexB family.</text>
</comment>
<gene>
    <name evidence="5 8" type="primary">mutL</name>
    <name evidence="8" type="ORF">FLL45_16330</name>
</gene>
<feature type="compositionally biased region" description="Polar residues" evidence="6">
    <location>
        <begin position="422"/>
        <end position="435"/>
    </location>
</feature>
<dbReference type="CDD" id="cd03482">
    <property type="entry name" value="MutL_Trans_MutL"/>
    <property type="match status" value="1"/>
</dbReference>
<dbReference type="Gene3D" id="3.30.565.10">
    <property type="entry name" value="Histidine kinase-like ATPase, C-terminal domain"/>
    <property type="match status" value="1"/>
</dbReference>
<dbReference type="CDD" id="cd16926">
    <property type="entry name" value="HATPase_MutL-MLH-PMS-like"/>
    <property type="match status" value="1"/>
</dbReference>
<dbReference type="InterPro" id="IPR013507">
    <property type="entry name" value="DNA_mismatch_S5_2-like"/>
</dbReference>
<dbReference type="Gene3D" id="3.30.1370.100">
    <property type="entry name" value="MutL, C-terminal domain, regulatory subdomain"/>
    <property type="match status" value="1"/>
</dbReference>
<dbReference type="Gene3D" id="3.30.230.10">
    <property type="match status" value="1"/>
</dbReference>
<dbReference type="InterPro" id="IPR037198">
    <property type="entry name" value="MutL_C_sf"/>
</dbReference>
<comment type="caution">
    <text evidence="8">The sequence shown here is derived from an EMBL/GenBank/DDBJ whole genome shotgun (WGS) entry which is preliminary data.</text>
</comment>
<dbReference type="InterPro" id="IPR020667">
    <property type="entry name" value="DNA_mismatch_repair_MutL"/>
</dbReference>
<keyword evidence="8" id="KW-0255">Endonuclease</keyword>
<keyword evidence="8" id="KW-0378">Hydrolase</keyword>
<accession>A0A545T759</accession>
<dbReference type="GO" id="GO:0005524">
    <property type="term" value="F:ATP binding"/>
    <property type="evidence" value="ECO:0007669"/>
    <property type="project" value="InterPro"/>
</dbReference>
<dbReference type="GO" id="GO:0030983">
    <property type="term" value="F:mismatched DNA binding"/>
    <property type="evidence" value="ECO:0007669"/>
    <property type="project" value="InterPro"/>
</dbReference>
<comment type="function">
    <text evidence="5">This protein is involved in the repair of mismatches in DNA. It is required for dam-dependent methyl-directed DNA mismatch repair. May act as a 'molecular matchmaker', a protein that promotes the formation of a stable complex between two or more DNA-binding proteins in an ATP-dependent manner without itself being part of a final effector complex.</text>
</comment>
<keyword evidence="8" id="KW-0540">Nuclease</keyword>
<dbReference type="InterPro" id="IPR038973">
    <property type="entry name" value="MutL/Mlh/Pms-like"/>
</dbReference>
<dbReference type="EMBL" id="VIKR01000004">
    <property type="protein sequence ID" value="TQV73028.1"/>
    <property type="molecule type" value="Genomic_DNA"/>
</dbReference>
<dbReference type="GO" id="GO:0032300">
    <property type="term" value="C:mismatch repair complex"/>
    <property type="evidence" value="ECO:0007669"/>
    <property type="project" value="InterPro"/>
</dbReference>
<dbReference type="Pfam" id="PF13589">
    <property type="entry name" value="HATPase_c_3"/>
    <property type="match status" value="1"/>
</dbReference>
<dbReference type="SUPFAM" id="SSF55874">
    <property type="entry name" value="ATPase domain of HSP90 chaperone/DNA topoisomerase II/histidine kinase"/>
    <property type="match status" value="1"/>
</dbReference>